<dbReference type="GO" id="GO:0006313">
    <property type="term" value="P:DNA transposition"/>
    <property type="evidence" value="ECO:0007669"/>
    <property type="project" value="InterPro"/>
</dbReference>
<accession>A0A1R1MJ36</accession>
<dbReference type="STRING" id="1914305.BLW93_08595"/>
<dbReference type="Pfam" id="PF00872">
    <property type="entry name" value="Transposase_mut"/>
    <property type="match status" value="1"/>
</dbReference>
<sequence>MKYPEGIRRFIYSTNSIERGMKEIKRRAKVIEHFPGEGGVMKLLYYLLKEENDNLRSRVLPCKDEWEKFVKSRDKEVATGRHT</sequence>
<dbReference type="GO" id="GO:0003677">
    <property type="term" value="F:DNA binding"/>
    <property type="evidence" value="ECO:0007669"/>
    <property type="project" value="UniProtKB-KW"/>
</dbReference>
<reference evidence="6 7" key="1">
    <citation type="submission" date="2016-10" db="EMBL/GenBank/DDBJ databases">
        <title>Genome sequence of a sulfur-reducing bacterium Desulfurobacterium indicum K6013.</title>
        <authorList>
            <person name="Cao J."/>
            <person name="Shao Z."/>
            <person name="Alain K."/>
            <person name="Jebbar M."/>
        </authorList>
    </citation>
    <scope>NUCLEOTIDE SEQUENCE [LARGE SCALE GENOMIC DNA]</scope>
    <source>
        <strain evidence="6 7">K6013</strain>
    </source>
</reference>
<dbReference type="Proteomes" id="UP000187408">
    <property type="component" value="Unassembled WGS sequence"/>
</dbReference>
<comment type="caution">
    <text evidence="6">The sequence shown here is derived from an EMBL/GenBank/DDBJ whole genome shotgun (WGS) entry which is preliminary data.</text>
</comment>
<evidence type="ECO:0000313" key="7">
    <source>
        <dbReference type="Proteomes" id="UP000187408"/>
    </source>
</evidence>
<proteinExistence type="inferred from homology"/>
<evidence type="ECO:0000256" key="3">
    <source>
        <dbReference type="ARBA" id="ARBA00022578"/>
    </source>
</evidence>
<name>A0A1R1MJ36_9BACT</name>
<dbReference type="InterPro" id="IPR001207">
    <property type="entry name" value="Transposase_mutator"/>
</dbReference>
<comment type="similarity">
    <text evidence="2">Belongs to the transposase mutator family.</text>
</comment>
<evidence type="ECO:0000256" key="4">
    <source>
        <dbReference type="ARBA" id="ARBA00023125"/>
    </source>
</evidence>
<evidence type="ECO:0000313" key="6">
    <source>
        <dbReference type="EMBL" id="OMH39822.1"/>
    </source>
</evidence>
<organism evidence="6 7">
    <name type="scientific">Desulfurobacterium indicum</name>
    <dbReference type="NCBI Taxonomy" id="1914305"/>
    <lineage>
        <taxon>Bacteria</taxon>
        <taxon>Pseudomonadati</taxon>
        <taxon>Aquificota</taxon>
        <taxon>Aquificia</taxon>
        <taxon>Desulfurobacteriales</taxon>
        <taxon>Desulfurobacteriaceae</taxon>
        <taxon>Desulfurobacterium</taxon>
    </lineage>
</organism>
<keyword evidence="7" id="KW-1185">Reference proteome</keyword>
<dbReference type="GO" id="GO:0004803">
    <property type="term" value="F:transposase activity"/>
    <property type="evidence" value="ECO:0007669"/>
    <property type="project" value="InterPro"/>
</dbReference>
<evidence type="ECO:0000256" key="1">
    <source>
        <dbReference type="ARBA" id="ARBA00002190"/>
    </source>
</evidence>
<evidence type="ECO:0000256" key="2">
    <source>
        <dbReference type="ARBA" id="ARBA00010961"/>
    </source>
</evidence>
<dbReference type="AlphaFoldDB" id="A0A1R1MJ36"/>
<keyword evidence="4" id="KW-0238">DNA-binding</keyword>
<evidence type="ECO:0008006" key="8">
    <source>
        <dbReference type="Google" id="ProtNLM"/>
    </source>
</evidence>
<dbReference type="EMBL" id="MOEN01000060">
    <property type="protein sequence ID" value="OMH39822.1"/>
    <property type="molecule type" value="Genomic_DNA"/>
</dbReference>
<protein>
    <recommendedName>
        <fullName evidence="8">Mutator family transposase</fullName>
    </recommendedName>
</protein>
<evidence type="ECO:0000256" key="5">
    <source>
        <dbReference type="ARBA" id="ARBA00023172"/>
    </source>
</evidence>
<keyword evidence="3" id="KW-0815">Transposition</keyword>
<gene>
    <name evidence="6" type="ORF">BLW93_08595</name>
</gene>
<keyword evidence="5" id="KW-0233">DNA recombination</keyword>
<comment type="function">
    <text evidence="1">Required for the transposition of the insertion element.</text>
</comment>